<comment type="caution">
    <text evidence="4">The sequence shown here is derived from an EMBL/GenBank/DDBJ whole genome shotgun (WGS) entry which is preliminary data.</text>
</comment>
<evidence type="ECO:0000313" key="5">
    <source>
        <dbReference type="Proteomes" id="UP001396334"/>
    </source>
</evidence>
<sequence length="474" mass="51524">MAGKGEGPAIGIDLGTTYSCVGVWQHDRVEIIANDQGNRTTPSYVGFTDTERLIGDAAKNQVAMNPLNTVFDAKRLIGRRFSDSPVQSDMKLWPFKVIPGPGDKPMIVVSYKGEEKQFAAEEISSMVLIKMREIAEAYLGSTIKNAVVTVPAYFNDSQRQATKDAGVIAGLNVMRIINEPTAAAIAYGLDKKATSVGEKNVLIFDLGGVQAAILSGEGNEKVQDLLLLDVTPLSLGLETAGGVMTVLIPRNTTIPTKKEQVFSTYSDNQPGVLIQVYEGERTRTRDNNLLGKFELSGIPPAPRGVPQITVCFDIDANGILNVSAEDKTTGQKNKITITNDKGRLSKEEIEKMVQEAEKYKSEDEEHKKKVEAKNTLENYAYNMRNTVKDEKIGGKLGGEDKKKIEDAIEQAIQWLDNNQLAEADEFEDKMKELESICNPIIAKMYQGAGGAGEGMDDDAPATGTGAGPKIEEVD</sequence>
<dbReference type="InterPro" id="IPR029047">
    <property type="entry name" value="HSP70_peptide-bd_sf"/>
</dbReference>
<proteinExistence type="predicted"/>
<organism evidence="4 5">
    <name type="scientific">Hibiscus sabdariffa</name>
    <name type="common">roselle</name>
    <dbReference type="NCBI Taxonomy" id="183260"/>
    <lineage>
        <taxon>Eukaryota</taxon>
        <taxon>Viridiplantae</taxon>
        <taxon>Streptophyta</taxon>
        <taxon>Embryophyta</taxon>
        <taxon>Tracheophyta</taxon>
        <taxon>Spermatophyta</taxon>
        <taxon>Magnoliopsida</taxon>
        <taxon>eudicotyledons</taxon>
        <taxon>Gunneridae</taxon>
        <taxon>Pentapetalae</taxon>
        <taxon>rosids</taxon>
        <taxon>malvids</taxon>
        <taxon>Malvales</taxon>
        <taxon>Malvaceae</taxon>
        <taxon>Malvoideae</taxon>
        <taxon>Hibiscus</taxon>
    </lineage>
</organism>
<dbReference type="Gene3D" id="1.20.1270.10">
    <property type="match status" value="1"/>
</dbReference>
<feature type="region of interest" description="Disordered" evidence="3">
    <location>
        <begin position="447"/>
        <end position="474"/>
    </location>
</feature>
<dbReference type="Pfam" id="PF00012">
    <property type="entry name" value="HSP70"/>
    <property type="match status" value="2"/>
</dbReference>
<keyword evidence="1" id="KW-0547">Nucleotide-binding</keyword>
<reference evidence="4 5" key="1">
    <citation type="journal article" date="2024" name="G3 (Bethesda)">
        <title>Genome assembly of Hibiscus sabdariffa L. provides insights into metabolisms of medicinal natural products.</title>
        <authorList>
            <person name="Kim T."/>
        </authorList>
    </citation>
    <scope>NUCLEOTIDE SEQUENCE [LARGE SCALE GENOMIC DNA]</scope>
    <source>
        <strain evidence="4">TK-2024</strain>
        <tissue evidence="4">Old leaves</tissue>
    </source>
</reference>
<keyword evidence="2" id="KW-0067">ATP-binding</keyword>
<gene>
    <name evidence="4" type="ORF">V6N11_036712</name>
</gene>
<protein>
    <recommendedName>
        <fullName evidence="6">Heat shock protein 70</fullName>
    </recommendedName>
</protein>
<dbReference type="PROSITE" id="PS00297">
    <property type="entry name" value="HSP70_1"/>
    <property type="match status" value="1"/>
</dbReference>
<dbReference type="InterPro" id="IPR029048">
    <property type="entry name" value="HSP70_C_sf"/>
</dbReference>
<dbReference type="InterPro" id="IPR013126">
    <property type="entry name" value="Hsp_70_fam"/>
</dbReference>
<dbReference type="PRINTS" id="PR00301">
    <property type="entry name" value="HEATSHOCK70"/>
</dbReference>
<evidence type="ECO:0000256" key="1">
    <source>
        <dbReference type="ARBA" id="ARBA00022741"/>
    </source>
</evidence>
<dbReference type="SUPFAM" id="SSF100920">
    <property type="entry name" value="Heat shock protein 70kD (HSP70), peptide-binding domain"/>
    <property type="match status" value="1"/>
</dbReference>
<evidence type="ECO:0000256" key="3">
    <source>
        <dbReference type="SAM" id="MobiDB-lite"/>
    </source>
</evidence>
<dbReference type="SUPFAM" id="SSF53067">
    <property type="entry name" value="Actin-like ATPase domain"/>
    <property type="match status" value="1"/>
</dbReference>
<dbReference type="Gene3D" id="3.30.420.40">
    <property type="match status" value="1"/>
</dbReference>
<keyword evidence="5" id="KW-1185">Reference proteome</keyword>
<dbReference type="InterPro" id="IPR043129">
    <property type="entry name" value="ATPase_NBD"/>
</dbReference>
<evidence type="ECO:0000313" key="4">
    <source>
        <dbReference type="EMBL" id="KAK9010199.1"/>
    </source>
</evidence>
<evidence type="ECO:0000256" key="2">
    <source>
        <dbReference type="ARBA" id="ARBA00022840"/>
    </source>
</evidence>
<evidence type="ECO:0008006" key="6">
    <source>
        <dbReference type="Google" id="ProtNLM"/>
    </source>
</evidence>
<dbReference type="PANTHER" id="PTHR19375">
    <property type="entry name" value="HEAT SHOCK PROTEIN 70KDA"/>
    <property type="match status" value="1"/>
</dbReference>
<dbReference type="EMBL" id="JBBPBN010000024">
    <property type="protein sequence ID" value="KAK9010199.1"/>
    <property type="molecule type" value="Genomic_DNA"/>
</dbReference>
<dbReference type="InterPro" id="IPR018181">
    <property type="entry name" value="Heat_shock_70_CS"/>
</dbReference>
<dbReference type="Proteomes" id="UP001396334">
    <property type="component" value="Unassembled WGS sequence"/>
</dbReference>
<accession>A0ABR2RBA4</accession>
<name>A0ABR2RBA4_9ROSI</name>
<dbReference type="SUPFAM" id="SSF100934">
    <property type="entry name" value="Heat shock protein 70kD (HSP70), C-terminal subdomain"/>
    <property type="match status" value="1"/>
</dbReference>
<dbReference type="Gene3D" id="2.60.34.10">
    <property type="entry name" value="Substrate Binding Domain Of DNAk, Chain A, domain 1"/>
    <property type="match status" value="1"/>
</dbReference>